<dbReference type="InterPro" id="IPR044810">
    <property type="entry name" value="WRKY_plant"/>
</dbReference>
<keyword evidence="5" id="KW-0539">Nucleus</keyword>
<proteinExistence type="predicted"/>
<dbReference type="PANTHER" id="PTHR31282">
    <property type="entry name" value="WRKY TRANSCRIPTION FACTOR 21-RELATED"/>
    <property type="match status" value="1"/>
</dbReference>
<dbReference type="InterPro" id="IPR036576">
    <property type="entry name" value="WRKY_dom_sf"/>
</dbReference>
<keyword evidence="4" id="KW-0804">Transcription</keyword>
<keyword evidence="3" id="KW-0238">DNA-binding</keyword>
<evidence type="ECO:0000256" key="5">
    <source>
        <dbReference type="ARBA" id="ARBA00023242"/>
    </source>
</evidence>
<protein>
    <recommendedName>
        <fullName evidence="7">WRKY domain-containing protein</fullName>
    </recommendedName>
</protein>
<keyword evidence="9" id="KW-1185">Reference proteome</keyword>
<comment type="subcellular location">
    <subcellularLocation>
        <location evidence="1">Nucleus</location>
    </subcellularLocation>
</comment>
<feature type="domain" description="WRKY" evidence="7">
    <location>
        <begin position="33"/>
        <end position="101"/>
    </location>
</feature>
<dbReference type="STRING" id="72664.V4KW45"/>
<dbReference type="EMBL" id="KI517464">
    <property type="protein sequence ID" value="ESQ42215.1"/>
    <property type="molecule type" value="Genomic_DNA"/>
</dbReference>
<dbReference type="GO" id="GO:0009863">
    <property type="term" value="P:salicylic acid mediated signaling pathway"/>
    <property type="evidence" value="ECO:0007669"/>
    <property type="project" value="EnsemblPlants"/>
</dbReference>
<name>V4KW45_EUTSA</name>
<keyword evidence="2" id="KW-0805">Transcription regulation</keyword>
<accession>V4KW45</accession>
<feature type="region of interest" description="Disordered" evidence="6">
    <location>
        <begin position="1"/>
        <end position="35"/>
    </location>
</feature>
<organism evidence="8 9">
    <name type="scientific">Eutrema salsugineum</name>
    <name type="common">Saltwater cress</name>
    <name type="synonym">Sisymbrium salsugineum</name>
    <dbReference type="NCBI Taxonomy" id="72664"/>
    <lineage>
        <taxon>Eukaryota</taxon>
        <taxon>Viridiplantae</taxon>
        <taxon>Streptophyta</taxon>
        <taxon>Embryophyta</taxon>
        <taxon>Tracheophyta</taxon>
        <taxon>Spermatophyta</taxon>
        <taxon>Magnoliopsida</taxon>
        <taxon>eudicotyledons</taxon>
        <taxon>Gunneridae</taxon>
        <taxon>Pentapetalae</taxon>
        <taxon>rosids</taxon>
        <taxon>malvids</taxon>
        <taxon>Brassicales</taxon>
        <taxon>Brassicaceae</taxon>
        <taxon>Eutremeae</taxon>
        <taxon>Eutrema</taxon>
    </lineage>
</organism>
<evidence type="ECO:0000256" key="6">
    <source>
        <dbReference type="SAM" id="MobiDB-lite"/>
    </source>
</evidence>
<reference evidence="8 9" key="1">
    <citation type="journal article" date="2013" name="Front. Plant Sci.">
        <title>The Reference Genome of the Halophytic Plant Eutrema salsugineum.</title>
        <authorList>
            <person name="Yang R."/>
            <person name="Jarvis D.E."/>
            <person name="Chen H."/>
            <person name="Beilstein M.A."/>
            <person name="Grimwood J."/>
            <person name="Jenkins J."/>
            <person name="Shu S."/>
            <person name="Prochnik S."/>
            <person name="Xin M."/>
            <person name="Ma C."/>
            <person name="Schmutz J."/>
            <person name="Wing R.A."/>
            <person name="Mitchell-Olds T."/>
            <person name="Schumaker K.S."/>
            <person name="Wang X."/>
        </authorList>
    </citation>
    <scope>NUCLEOTIDE SEQUENCE [LARGE SCALE GENOMIC DNA]</scope>
</reference>
<evidence type="ECO:0000256" key="2">
    <source>
        <dbReference type="ARBA" id="ARBA00023015"/>
    </source>
</evidence>
<gene>
    <name evidence="8" type="ORF">EUTSA_v10015295mg</name>
</gene>
<dbReference type="GO" id="GO:0000976">
    <property type="term" value="F:transcription cis-regulatory region binding"/>
    <property type="evidence" value="ECO:0007669"/>
    <property type="project" value="EnsemblPlants"/>
</dbReference>
<dbReference type="PROSITE" id="PS50811">
    <property type="entry name" value="WRKY"/>
    <property type="match status" value="1"/>
</dbReference>
<evidence type="ECO:0000256" key="4">
    <source>
        <dbReference type="ARBA" id="ARBA00023163"/>
    </source>
</evidence>
<dbReference type="AlphaFoldDB" id="V4KW45"/>
<dbReference type="OMA" id="HHICKIN"/>
<dbReference type="GO" id="GO:0042742">
    <property type="term" value="P:defense response to bacterium"/>
    <property type="evidence" value="ECO:0007669"/>
    <property type="project" value="EnsemblPlants"/>
</dbReference>
<dbReference type="Gramene" id="ESQ42215">
    <property type="protein sequence ID" value="ESQ42215"/>
    <property type="gene ID" value="EUTSA_v10015295mg"/>
</dbReference>
<dbReference type="InterPro" id="IPR003657">
    <property type="entry name" value="WRKY_dom"/>
</dbReference>
<dbReference type="GO" id="GO:0003700">
    <property type="term" value="F:DNA-binding transcription factor activity"/>
    <property type="evidence" value="ECO:0007669"/>
    <property type="project" value="EnsemblPlants"/>
</dbReference>
<dbReference type="SMART" id="SM00774">
    <property type="entry name" value="WRKY"/>
    <property type="match status" value="1"/>
</dbReference>
<dbReference type="Proteomes" id="UP000030689">
    <property type="component" value="Unassembled WGS sequence"/>
</dbReference>
<dbReference type="Gene3D" id="2.20.25.80">
    <property type="entry name" value="WRKY domain"/>
    <property type="match status" value="1"/>
</dbReference>
<evidence type="ECO:0000259" key="7">
    <source>
        <dbReference type="PROSITE" id="PS50811"/>
    </source>
</evidence>
<dbReference type="KEGG" id="eus:EUTSA_v10015295mg"/>
<sequence length="220" mass="25622">EMVNTPPLPQIRSPSKKRKIQSTNSSENWRDDSPDPIYYDGFLWRKYGQKTIKKSDHQRSYYRCSYNIDHNCRARKHEQKIKDNPPVYRTTYIGQHTCKINHKQDPIFTAVQDPVDDLKSGRMIQFGKDLDQEKESHSSGFSSSVKHEEDIIKEKTMEPYREITGDGQDCQYVMESSISPSSSYPLPSSSGTESVFYDSDLLLDNFDSWDCYDQFDFGLQ</sequence>
<evidence type="ECO:0000256" key="3">
    <source>
        <dbReference type="ARBA" id="ARBA00023125"/>
    </source>
</evidence>
<evidence type="ECO:0000313" key="8">
    <source>
        <dbReference type="EMBL" id="ESQ42215.1"/>
    </source>
</evidence>
<dbReference type="Pfam" id="PF03106">
    <property type="entry name" value="WRKY"/>
    <property type="match status" value="1"/>
</dbReference>
<feature type="non-terminal residue" evidence="8">
    <location>
        <position position="1"/>
    </location>
</feature>
<dbReference type="SUPFAM" id="SSF118290">
    <property type="entry name" value="WRKY DNA-binding domain"/>
    <property type="match status" value="1"/>
</dbReference>
<dbReference type="GO" id="GO:0005634">
    <property type="term" value="C:nucleus"/>
    <property type="evidence" value="ECO:0007669"/>
    <property type="project" value="UniProtKB-SubCell"/>
</dbReference>
<evidence type="ECO:0000313" key="9">
    <source>
        <dbReference type="Proteomes" id="UP000030689"/>
    </source>
</evidence>
<evidence type="ECO:0000256" key="1">
    <source>
        <dbReference type="ARBA" id="ARBA00004123"/>
    </source>
</evidence>
<dbReference type="OrthoDB" id="2021064at2759"/>